<keyword evidence="10 14" id="KW-0472">Membrane</keyword>
<evidence type="ECO:0000256" key="9">
    <source>
        <dbReference type="ARBA" id="ARBA00023098"/>
    </source>
</evidence>
<feature type="non-terminal residue" evidence="15">
    <location>
        <position position="215"/>
    </location>
</feature>
<dbReference type="PANTHER" id="PTHR11035:SF3">
    <property type="entry name" value="VERY-LONG-CHAIN (3R)-3-HYDROXYACYL-COA DEHYDRATASE"/>
    <property type="match status" value="1"/>
</dbReference>
<dbReference type="GO" id="GO:0042761">
    <property type="term" value="P:very long-chain fatty acid biosynthetic process"/>
    <property type="evidence" value="ECO:0000318"/>
    <property type="project" value="GO_Central"/>
</dbReference>
<keyword evidence="6 14" id="KW-0812">Transmembrane</keyword>
<dbReference type="EC" id="4.2.1.134" evidence="4 14"/>
<comment type="subcellular location">
    <subcellularLocation>
        <location evidence="14">Endoplasmic reticulum membrane</location>
        <topology evidence="14">Multi-pass membrane protein</topology>
    </subcellularLocation>
    <subcellularLocation>
        <location evidence="1">Membrane</location>
        <topology evidence="1">Multi-pass membrane protein</topology>
    </subcellularLocation>
</comment>
<dbReference type="GO" id="GO:0030148">
    <property type="term" value="P:sphingolipid biosynthetic process"/>
    <property type="evidence" value="ECO:0000318"/>
    <property type="project" value="GO_Central"/>
</dbReference>
<sequence>TLYLVLYNAVLCLGWSIVLVLGSLHWLRHGTHVGLFSAISIPLYIFQTAAIMEVFHCAVGFVRSSVFLTGFQVASRLFLVWAILYSVPEVQDSIGVAAAVAAWSVTEVIRYLFYVCSLVSVLPYALQWCRYTFFFFLYPIGVTGELVAIYASLPFVQKSGIYSVALPNPLNVGFSYYFFLIAVMLSYIPIFPQLYFHMIGQRRKVLSSEPRGKKD</sequence>
<dbReference type="STRING" id="45351.A7T0D0"/>
<protein>
    <recommendedName>
        <fullName evidence="4 14">Very-long-chain (3R)-3-hydroxyacyl-CoA dehydratase</fullName>
        <ecNumber evidence="4 14">4.2.1.134</ecNumber>
    </recommendedName>
</protein>
<dbReference type="Proteomes" id="UP000001593">
    <property type="component" value="Unassembled WGS sequence"/>
</dbReference>
<feature type="transmembrane region" description="Helical" evidence="14">
    <location>
        <begin position="108"/>
        <end position="126"/>
    </location>
</feature>
<evidence type="ECO:0000256" key="12">
    <source>
        <dbReference type="ARBA" id="ARBA00023239"/>
    </source>
</evidence>
<dbReference type="EMBL" id="DS470014">
    <property type="protein sequence ID" value="EDO30588.1"/>
    <property type="molecule type" value="Genomic_DNA"/>
</dbReference>
<evidence type="ECO:0000256" key="10">
    <source>
        <dbReference type="ARBA" id="ARBA00023136"/>
    </source>
</evidence>
<dbReference type="InParanoid" id="A7T0D0"/>
<keyword evidence="9 14" id="KW-0443">Lipid metabolism</keyword>
<dbReference type="Pfam" id="PF04387">
    <property type="entry name" value="PTPLA"/>
    <property type="match status" value="1"/>
</dbReference>
<keyword evidence="5 14" id="KW-0444">Lipid biosynthesis</keyword>
<evidence type="ECO:0000256" key="8">
    <source>
        <dbReference type="ARBA" id="ARBA00022989"/>
    </source>
</evidence>
<evidence type="ECO:0000256" key="5">
    <source>
        <dbReference type="ARBA" id="ARBA00022516"/>
    </source>
</evidence>
<comment type="function">
    <text evidence="14">Catalyzes the third of the four reactions of the long-chain fatty acids elongation cycle. This endoplasmic reticulum-bound enzymatic process, allows the addition of two carbons to the chain of long- and very long-chain fatty acids/VLCFAs per cycle. This enzyme catalyzes the dehydration of the 3-hydroxyacyl-CoA intermediate into trans-2,3-enoyl-CoA, within each cycle of fatty acid elongation. Thereby, it participates to the production of VLCFAs of different chain lengths that are involved in multiple biological processes as precursors of membrane lipids and lipid mediators.</text>
</comment>
<evidence type="ECO:0000256" key="13">
    <source>
        <dbReference type="ARBA" id="ARBA00036671"/>
    </source>
</evidence>
<dbReference type="OMA" id="SEWWLMY"/>
<feature type="transmembrane region" description="Helical" evidence="14">
    <location>
        <begin position="33"/>
        <end position="55"/>
    </location>
</feature>
<evidence type="ECO:0000256" key="11">
    <source>
        <dbReference type="ARBA" id="ARBA00023160"/>
    </source>
</evidence>
<dbReference type="InterPro" id="IPR007482">
    <property type="entry name" value="Tyr_Pase-like_PTPLA"/>
</dbReference>
<evidence type="ECO:0000256" key="14">
    <source>
        <dbReference type="RuleBase" id="RU363109"/>
    </source>
</evidence>
<evidence type="ECO:0000256" key="7">
    <source>
        <dbReference type="ARBA" id="ARBA00022832"/>
    </source>
</evidence>
<evidence type="ECO:0000256" key="6">
    <source>
        <dbReference type="ARBA" id="ARBA00022692"/>
    </source>
</evidence>
<keyword evidence="7 14" id="KW-0276">Fatty acid metabolism</keyword>
<keyword evidence="14" id="KW-0256">Endoplasmic reticulum</keyword>
<dbReference type="AlphaFoldDB" id="A7T0D0"/>
<name>A7T0D0_NEMVE</name>
<feature type="transmembrane region" description="Helical" evidence="14">
    <location>
        <begin position="5"/>
        <end position="27"/>
    </location>
</feature>
<dbReference type="KEGG" id="nve:5501386"/>
<organism evidence="15 16">
    <name type="scientific">Nematostella vectensis</name>
    <name type="common">Starlet sea anemone</name>
    <dbReference type="NCBI Taxonomy" id="45351"/>
    <lineage>
        <taxon>Eukaryota</taxon>
        <taxon>Metazoa</taxon>
        <taxon>Cnidaria</taxon>
        <taxon>Anthozoa</taxon>
        <taxon>Hexacorallia</taxon>
        <taxon>Actiniaria</taxon>
        <taxon>Edwardsiidae</taxon>
        <taxon>Nematostella</taxon>
    </lineage>
</organism>
<dbReference type="OrthoDB" id="46988at2759"/>
<dbReference type="FunCoup" id="A7T0D0">
    <property type="interactions" value="345"/>
</dbReference>
<dbReference type="UniPathway" id="UPA00094"/>
<evidence type="ECO:0000313" key="15">
    <source>
        <dbReference type="EMBL" id="EDO30588.1"/>
    </source>
</evidence>
<evidence type="ECO:0000256" key="2">
    <source>
        <dbReference type="ARBA" id="ARBA00005194"/>
    </source>
</evidence>
<dbReference type="GO" id="GO:0005789">
    <property type="term" value="C:endoplasmic reticulum membrane"/>
    <property type="evidence" value="ECO:0000318"/>
    <property type="project" value="GO_Central"/>
</dbReference>
<keyword evidence="16" id="KW-1185">Reference proteome</keyword>
<dbReference type="GO" id="GO:0030497">
    <property type="term" value="P:fatty acid elongation"/>
    <property type="evidence" value="ECO:0000318"/>
    <property type="project" value="GO_Central"/>
</dbReference>
<dbReference type="PANTHER" id="PTHR11035">
    <property type="entry name" value="VERY-LONG-CHAIN (3R)-3-HYDROXYACYL-COA DEHYDRATASE"/>
    <property type="match status" value="1"/>
</dbReference>
<evidence type="ECO:0000256" key="3">
    <source>
        <dbReference type="ARBA" id="ARBA00007811"/>
    </source>
</evidence>
<accession>A7T0D0</accession>
<dbReference type="HOGENOM" id="CLU_034302_2_2_1"/>
<comment type="similarity">
    <text evidence="3 14">Belongs to the very long-chain fatty acids dehydratase HACD family.</text>
</comment>
<proteinExistence type="inferred from homology"/>
<evidence type="ECO:0000256" key="4">
    <source>
        <dbReference type="ARBA" id="ARBA00013122"/>
    </source>
</evidence>
<keyword evidence="8 14" id="KW-1133">Transmembrane helix</keyword>
<feature type="transmembrane region" description="Helical" evidence="14">
    <location>
        <begin position="133"/>
        <end position="156"/>
    </location>
</feature>
<evidence type="ECO:0000256" key="1">
    <source>
        <dbReference type="ARBA" id="ARBA00004141"/>
    </source>
</evidence>
<feature type="transmembrane region" description="Helical" evidence="14">
    <location>
        <begin position="176"/>
        <end position="196"/>
    </location>
</feature>
<feature type="transmembrane region" description="Helical" evidence="14">
    <location>
        <begin position="67"/>
        <end position="88"/>
    </location>
</feature>
<reference evidence="15 16" key="1">
    <citation type="journal article" date="2007" name="Science">
        <title>Sea anemone genome reveals ancestral eumetazoan gene repertoire and genomic organization.</title>
        <authorList>
            <person name="Putnam N.H."/>
            <person name="Srivastava M."/>
            <person name="Hellsten U."/>
            <person name="Dirks B."/>
            <person name="Chapman J."/>
            <person name="Salamov A."/>
            <person name="Terry A."/>
            <person name="Shapiro H."/>
            <person name="Lindquist E."/>
            <person name="Kapitonov V.V."/>
            <person name="Jurka J."/>
            <person name="Genikhovich G."/>
            <person name="Grigoriev I.V."/>
            <person name="Lucas S.M."/>
            <person name="Steele R.E."/>
            <person name="Finnerty J.R."/>
            <person name="Technau U."/>
            <person name="Martindale M.Q."/>
            <person name="Rokhsar D.S."/>
        </authorList>
    </citation>
    <scope>NUCLEOTIDE SEQUENCE [LARGE SCALE GENOMIC DNA]</scope>
    <source>
        <strain evidence="16">CH2 X CH6</strain>
    </source>
</reference>
<dbReference type="eggNOG" id="KOG3187">
    <property type="taxonomic scope" value="Eukaryota"/>
</dbReference>
<dbReference type="GO" id="GO:0102158">
    <property type="term" value="F:very-long-chain (3R)-3-hydroxyacyl-CoA dehydratase activity"/>
    <property type="evidence" value="ECO:0007669"/>
    <property type="project" value="UniProtKB-EC"/>
</dbReference>
<gene>
    <name evidence="15" type="ORF">NEMVEDRAFT_v1g140243</name>
</gene>
<dbReference type="PhylomeDB" id="A7T0D0"/>
<evidence type="ECO:0000313" key="16">
    <source>
        <dbReference type="Proteomes" id="UP000001593"/>
    </source>
</evidence>
<comment type="catalytic activity">
    <reaction evidence="13 14">
        <text>a very-long-chain (3R)-3-hydroxyacyl-CoA = a very-long-chain (2E)-enoyl-CoA + H2O</text>
        <dbReference type="Rhea" id="RHEA:45812"/>
        <dbReference type="ChEBI" id="CHEBI:15377"/>
        <dbReference type="ChEBI" id="CHEBI:83728"/>
        <dbReference type="ChEBI" id="CHEBI:85440"/>
        <dbReference type="EC" id="4.2.1.134"/>
    </reaction>
</comment>
<dbReference type="GO" id="GO:0018812">
    <property type="term" value="F:3-hydroxyacyl-CoA dehydratase activity"/>
    <property type="evidence" value="ECO:0000318"/>
    <property type="project" value="GO_Central"/>
</dbReference>
<keyword evidence="11 14" id="KW-0275">Fatty acid biosynthesis</keyword>
<keyword evidence="12 14" id="KW-0456">Lyase</keyword>
<comment type="pathway">
    <text evidence="2 14">Lipid metabolism; fatty acid biosynthesis.</text>
</comment>